<protein>
    <submittedName>
        <fullName evidence="1">Uncharacterized protein</fullName>
    </submittedName>
</protein>
<dbReference type="Proteomes" id="UP000614216">
    <property type="component" value="Unassembled WGS sequence"/>
</dbReference>
<accession>A0A937FWC2</accession>
<gene>
    <name evidence="1" type="ORF">JMN32_13030</name>
</gene>
<dbReference type="AlphaFoldDB" id="A0A937FWC2"/>
<organism evidence="1 2">
    <name type="scientific">Fulvivirga marina</name>
    <dbReference type="NCBI Taxonomy" id="2494733"/>
    <lineage>
        <taxon>Bacteria</taxon>
        <taxon>Pseudomonadati</taxon>
        <taxon>Bacteroidota</taxon>
        <taxon>Cytophagia</taxon>
        <taxon>Cytophagales</taxon>
        <taxon>Fulvivirgaceae</taxon>
        <taxon>Fulvivirga</taxon>
    </lineage>
</organism>
<dbReference type="RefSeq" id="WP_202856759.1">
    <property type="nucleotide sequence ID" value="NZ_JAEUGD010000042.1"/>
</dbReference>
<dbReference type="EMBL" id="JAEUGD010000042">
    <property type="protein sequence ID" value="MBL6447239.1"/>
    <property type="molecule type" value="Genomic_DNA"/>
</dbReference>
<evidence type="ECO:0000313" key="2">
    <source>
        <dbReference type="Proteomes" id="UP000614216"/>
    </source>
</evidence>
<keyword evidence="2" id="KW-1185">Reference proteome</keyword>
<evidence type="ECO:0000313" key="1">
    <source>
        <dbReference type="EMBL" id="MBL6447239.1"/>
    </source>
</evidence>
<name>A0A937FWC2_9BACT</name>
<sequence length="103" mass="11765">MLSNDVLQTVSLIKKDLSLDQNALPESVTSIDDLKELLIPVINYLLDRDMPRLLNALYRIDISESKVKEILTVDNPSDIAPKLTTLIIERELQKVITRRKYSS</sequence>
<proteinExistence type="predicted"/>
<reference evidence="1" key="1">
    <citation type="submission" date="2021-01" db="EMBL/GenBank/DDBJ databases">
        <title>Fulvivirga kasyanovii gen. nov., sp nov., a novel member of the phylum Bacteroidetes isolated from seawater in a mussel farm.</title>
        <authorList>
            <person name="Zhao L.-H."/>
            <person name="Wang Z.-J."/>
        </authorList>
    </citation>
    <scope>NUCLEOTIDE SEQUENCE</scope>
    <source>
        <strain evidence="1">29W222</strain>
    </source>
</reference>
<comment type="caution">
    <text evidence="1">The sequence shown here is derived from an EMBL/GenBank/DDBJ whole genome shotgun (WGS) entry which is preliminary data.</text>
</comment>